<proteinExistence type="inferred from homology"/>
<gene>
    <name evidence="6" type="ORF">D3874_08520</name>
</gene>
<dbReference type="PROSITE" id="PS00629">
    <property type="entry name" value="IMP_1"/>
    <property type="match status" value="1"/>
</dbReference>
<feature type="binding site" evidence="5">
    <location>
        <position position="90"/>
    </location>
    <ligand>
        <name>Mg(2+)</name>
        <dbReference type="ChEBI" id="CHEBI:18420"/>
        <label>2</label>
    </ligand>
</feature>
<evidence type="ECO:0000256" key="1">
    <source>
        <dbReference type="ARBA" id="ARBA00009759"/>
    </source>
</evidence>
<dbReference type="Proteomes" id="UP000284605">
    <property type="component" value="Unassembled WGS sequence"/>
</dbReference>
<comment type="similarity">
    <text evidence="1">Belongs to the inositol monophosphatase superfamily.</text>
</comment>
<evidence type="ECO:0000313" key="7">
    <source>
        <dbReference type="Proteomes" id="UP000284605"/>
    </source>
</evidence>
<evidence type="ECO:0000256" key="2">
    <source>
        <dbReference type="ARBA" id="ARBA00022723"/>
    </source>
</evidence>
<dbReference type="PANTHER" id="PTHR20854">
    <property type="entry name" value="INOSITOL MONOPHOSPHATASE"/>
    <property type="match status" value="1"/>
</dbReference>
<comment type="caution">
    <text evidence="6">The sequence shown here is derived from an EMBL/GenBank/DDBJ whole genome shotgun (WGS) entry which is preliminary data.</text>
</comment>
<dbReference type="Pfam" id="PF00459">
    <property type="entry name" value="Inositol_P"/>
    <property type="match status" value="1"/>
</dbReference>
<dbReference type="OrthoDB" id="9785695at2"/>
<keyword evidence="2 5" id="KW-0479">Metal-binding</keyword>
<keyword evidence="7" id="KW-1185">Reference proteome</keyword>
<evidence type="ECO:0000313" key="6">
    <source>
        <dbReference type="EMBL" id="RJF87062.1"/>
    </source>
</evidence>
<dbReference type="GO" id="GO:0006020">
    <property type="term" value="P:inositol metabolic process"/>
    <property type="evidence" value="ECO:0007669"/>
    <property type="project" value="TreeGrafter"/>
</dbReference>
<reference evidence="6 7" key="1">
    <citation type="submission" date="2018-09" db="EMBL/GenBank/DDBJ databases">
        <authorList>
            <person name="Zhu H."/>
        </authorList>
    </citation>
    <scope>NUCLEOTIDE SEQUENCE [LARGE SCALE GENOMIC DNA]</scope>
    <source>
        <strain evidence="6 7">K1W22B-8</strain>
    </source>
</reference>
<dbReference type="PRINTS" id="PR00377">
    <property type="entry name" value="IMPHPHTASES"/>
</dbReference>
<dbReference type="InterPro" id="IPR000760">
    <property type="entry name" value="Inositol_monophosphatase-like"/>
</dbReference>
<comment type="cofactor">
    <cofactor evidence="5">
        <name>Mg(2+)</name>
        <dbReference type="ChEBI" id="CHEBI:18420"/>
    </cofactor>
</comment>
<dbReference type="GO" id="GO:0008934">
    <property type="term" value="F:inositol monophosphate 1-phosphatase activity"/>
    <property type="evidence" value="ECO:0007669"/>
    <property type="project" value="TreeGrafter"/>
</dbReference>
<dbReference type="Gene3D" id="3.40.190.80">
    <property type="match status" value="1"/>
</dbReference>
<feature type="binding site" evidence="5">
    <location>
        <position position="87"/>
    </location>
    <ligand>
        <name>Mg(2+)</name>
        <dbReference type="ChEBI" id="CHEBI:18420"/>
        <label>1</label>
        <note>catalytic</note>
    </ligand>
</feature>
<dbReference type="InterPro" id="IPR020550">
    <property type="entry name" value="Inositol_monophosphatase_CS"/>
</dbReference>
<feature type="binding site" evidence="5">
    <location>
        <position position="208"/>
    </location>
    <ligand>
        <name>Mg(2+)</name>
        <dbReference type="ChEBI" id="CHEBI:18420"/>
        <label>1</label>
        <note>catalytic</note>
    </ligand>
</feature>
<dbReference type="GO" id="GO:0007165">
    <property type="term" value="P:signal transduction"/>
    <property type="evidence" value="ECO:0007669"/>
    <property type="project" value="TreeGrafter"/>
</dbReference>
<dbReference type="PANTHER" id="PTHR20854:SF4">
    <property type="entry name" value="INOSITOL-1-MONOPHOSPHATASE-RELATED"/>
    <property type="match status" value="1"/>
</dbReference>
<dbReference type="RefSeq" id="WP_119777706.1">
    <property type="nucleotide sequence ID" value="NZ_QYUK01000011.1"/>
</dbReference>
<feature type="binding site" evidence="5">
    <location>
        <position position="89"/>
    </location>
    <ligand>
        <name>Mg(2+)</name>
        <dbReference type="ChEBI" id="CHEBI:18420"/>
        <label>1</label>
        <note>catalytic</note>
    </ligand>
</feature>
<name>A0A418WAK8_9PROT</name>
<evidence type="ECO:0000256" key="3">
    <source>
        <dbReference type="ARBA" id="ARBA00022801"/>
    </source>
</evidence>
<feature type="binding site" evidence="5">
    <location>
        <position position="69"/>
    </location>
    <ligand>
        <name>Mg(2+)</name>
        <dbReference type="ChEBI" id="CHEBI:18420"/>
        <label>1</label>
        <note>catalytic</note>
    </ligand>
</feature>
<dbReference type="GO" id="GO:0046872">
    <property type="term" value="F:metal ion binding"/>
    <property type="evidence" value="ECO:0007669"/>
    <property type="project" value="UniProtKB-KW"/>
</dbReference>
<keyword evidence="3" id="KW-0378">Hydrolase</keyword>
<dbReference type="EMBL" id="QYUK01000011">
    <property type="protein sequence ID" value="RJF87062.1"/>
    <property type="molecule type" value="Genomic_DNA"/>
</dbReference>
<dbReference type="AlphaFoldDB" id="A0A418WAK8"/>
<dbReference type="PROSITE" id="PS00630">
    <property type="entry name" value="IMP_2"/>
    <property type="match status" value="1"/>
</dbReference>
<dbReference type="Gene3D" id="3.30.540.10">
    <property type="entry name" value="Fructose-1,6-Bisphosphatase, subunit A, domain 1"/>
    <property type="match status" value="1"/>
</dbReference>
<accession>A0A418WAK8</accession>
<dbReference type="GO" id="GO:0046854">
    <property type="term" value="P:phosphatidylinositol phosphate biosynthetic process"/>
    <property type="evidence" value="ECO:0007669"/>
    <property type="project" value="InterPro"/>
</dbReference>
<evidence type="ECO:0000256" key="5">
    <source>
        <dbReference type="PIRSR" id="PIRSR600760-2"/>
    </source>
</evidence>
<protein>
    <submittedName>
        <fullName evidence="6">3'(2'),5'-bisphosphate nucleotidase CysQ</fullName>
    </submittedName>
</protein>
<evidence type="ECO:0000256" key="4">
    <source>
        <dbReference type="ARBA" id="ARBA00022842"/>
    </source>
</evidence>
<sequence length="270" mass="28597">MTIDLRADLDLLIAAARAAGALALDYRAKGFRTWEKEGHGPVTDADLAVDALLKERLGQARPTYGWLSEETADNPARLSADHLFVVDPIDGTRAFVKGRPHFAVSIAVVAGGRPQAAVVFNPALDELYAAHLGGGATMNAATIKVSDQAGIEGARMVGPEDMYRSRLWPTPWPAIAIAGSTSIAYALCLVAGGTHDGSVSLTGKSDWDLAAADLIVHEAGGIASTHAGERFTYNRVSTRHRNIISAGPALHARLLEKLTEFNPRRTSPSG</sequence>
<organism evidence="6 7">
    <name type="scientific">Oleomonas cavernae</name>
    <dbReference type="NCBI Taxonomy" id="2320859"/>
    <lineage>
        <taxon>Bacteria</taxon>
        <taxon>Pseudomonadati</taxon>
        <taxon>Pseudomonadota</taxon>
        <taxon>Alphaproteobacteria</taxon>
        <taxon>Acetobacterales</taxon>
        <taxon>Acetobacteraceae</taxon>
        <taxon>Oleomonas</taxon>
    </lineage>
</organism>
<keyword evidence="4 5" id="KW-0460">Magnesium</keyword>
<dbReference type="SUPFAM" id="SSF56655">
    <property type="entry name" value="Carbohydrate phosphatase"/>
    <property type="match status" value="1"/>
</dbReference>
<dbReference type="InterPro" id="IPR020583">
    <property type="entry name" value="Inositol_monoP_metal-BS"/>
</dbReference>
<dbReference type="CDD" id="cd01638">
    <property type="entry name" value="CysQ"/>
    <property type="match status" value="1"/>
</dbReference>